<evidence type="ECO:0000256" key="2">
    <source>
        <dbReference type="ARBA" id="ARBA00022723"/>
    </source>
</evidence>
<accession>A0A6A4WFC1</accession>
<feature type="region of interest" description="Disordered" evidence="12">
    <location>
        <begin position="489"/>
        <end position="547"/>
    </location>
</feature>
<evidence type="ECO:0000256" key="1">
    <source>
        <dbReference type="ARBA" id="ARBA00004123"/>
    </source>
</evidence>
<dbReference type="GO" id="GO:0005634">
    <property type="term" value="C:nucleus"/>
    <property type="evidence" value="ECO:0007669"/>
    <property type="project" value="UniProtKB-SubCell"/>
</dbReference>
<dbReference type="CDD" id="cd00086">
    <property type="entry name" value="homeodomain"/>
    <property type="match status" value="3"/>
</dbReference>
<feature type="domain" description="Homeobox" evidence="13">
    <location>
        <begin position="535"/>
        <end position="595"/>
    </location>
</feature>
<keyword evidence="5" id="KW-0862">Zinc</keyword>
<feature type="DNA-binding region" description="Homeobox" evidence="10">
    <location>
        <begin position="320"/>
        <end position="379"/>
    </location>
</feature>
<evidence type="ECO:0000256" key="5">
    <source>
        <dbReference type="ARBA" id="ARBA00022833"/>
    </source>
</evidence>
<feature type="domain" description="C2H2-type" evidence="14">
    <location>
        <begin position="464"/>
        <end position="491"/>
    </location>
</feature>
<feature type="compositionally biased region" description="Low complexity" evidence="12">
    <location>
        <begin position="282"/>
        <end position="304"/>
    </location>
</feature>
<proteinExistence type="predicted"/>
<keyword evidence="8 10" id="KW-0539">Nucleus</keyword>
<dbReference type="PANTHER" id="PTHR45891">
    <property type="entry name" value="ZINC FINGER HOMEOBOX PROTEIN"/>
    <property type="match status" value="1"/>
</dbReference>
<evidence type="ECO:0000313" key="16">
    <source>
        <dbReference type="Proteomes" id="UP000440578"/>
    </source>
</evidence>
<comment type="subcellular location">
    <subcellularLocation>
        <location evidence="1 10 11">Nucleus</location>
    </subcellularLocation>
</comment>
<feature type="region of interest" description="Disordered" evidence="12">
    <location>
        <begin position="424"/>
        <end position="466"/>
    </location>
</feature>
<evidence type="ECO:0000256" key="3">
    <source>
        <dbReference type="ARBA" id="ARBA00022737"/>
    </source>
</evidence>
<feature type="domain" description="Homeobox" evidence="13">
    <location>
        <begin position="166"/>
        <end position="226"/>
    </location>
</feature>
<feature type="DNA-binding region" description="Homeobox" evidence="10">
    <location>
        <begin position="537"/>
        <end position="596"/>
    </location>
</feature>
<dbReference type="GO" id="GO:0008270">
    <property type="term" value="F:zinc ion binding"/>
    <property type="evidence" value="ECO:0007669"/>
    <property type="project" value="UniProtKB-KW"/>
</dbReference>
<dbReference type="PROSITE" id="PS00027">
    <property type="entry name" value="HOMEOBOX_1"/>
    <property type="match status" value="1"/>
</dbReference>
<keyword evidence="3" id="KW-0677">Repeat</keyword>
<evidence type="ECO:0000256" key="6">
    <source>
        <dbReference type="ARBA" id="ARBA00023125"/>
    </source>
</evidence>
<feature type="compositionally biased region" description="Basic and acidic residues" evidence="12">
    <location>
        <begin position="222"/>
        <end position="231"/>
    </location>
</feature>
<dbReference type="SUPFAM" id="SSF46689">
    <property type="entry name" value="Homeodomain-like"/>
    <property type="match status" value="3"/>
</dbReference>
<dbReference type="Pfam" id="PF00046">
    <property type="entry name" value="Homeodomain"/>
    <property type="match status" value="3"/>
</dbReference>
<feature type="DNA-binding region" description="Homeobox" evidence="10">
    <location>
        <begin position="168"/>
        <end position="227"/>
    </location>
</feature>
<dbReference type="GO" id="GO:0000981">
    <property type="term" value="F:DNA-binding transcription factor activity, RNA polymerase II-specific"/>
    <property type="evidence" value="ECO:0007669"/>
    <property type="project" value="InterPro"/>
</dbReference>
<dbReference type="InterPro" id="IPR017970">
    <property type="entry name" value="Homeobox_CS"/>
</dbReference>
<feature type="domain" description="C2H2-type" evidence="14">
    <location>
        <begin position="403"/>
        <end position="432"/>
    </location>
</feature>
<feature type="region of interest" description="Disordered" evidence="12">
    <location>
        <begin position="136"/>
        <end position="179"/>
    </location>
</feature>
<dbReference type="InterPro" id="IPR013087">
    <property type="entry name" value="Znf_C2H2_type"/>
</dbReference>
<dbReference type="InterPro" id="IPR009057">
    <property type="entry name" value="Homeodomain-like_sf"/>
</dbReference>
<dbReference type="SMART" id="SM00355">
    <property type="entry name" value="ZnF_C2H2"/>
    <property type="match status" value="2"/>
</dbReference>
<dbReference type="SMART" id="SM00389">
    <property type="entry name" value="HOX"/>
    <property type="match status" value="3"/>
</dbReference>
<evidence type="ECO:0000256" key="12">
    <source>
        <dbReference type="SAM" id="MobiDB-lite"/>
    </source>
</evidence>
<keyword evidence="6 10" id="KW-0238">DNA-binding</keyword>
<reference evidence="15 16" key="1">
    <citation type="submission" date="2019-07" db="EMBL/GenBank/DDBJ databases">
        <title>Draft genome assembly of a fouling barnacle, Amphibalanus amphitrite (Darwin, 1854): The first reference genome for Thecostraca.</title>
        <authorList>
            <person name="Kim W."/>
        </authorList>
    </citation>
    <scope>NUCLEOTIDE SEQUENCE [LARGE SCALE GENOMIC DNA]</scope>
    <source>
        <strain evidence="15">SNU_AA5</strain>
        <tissue evidence="15">Soma without cirri and trophi</tissue>
    </source>
</reference>
<dbReference type="Proteomes" id="UP000440578">
    <property type="component" value="Unassembled WGS sequence"/>
</dbReference>
<protein>
    <submittedName>
        <fullName evidence="15">Zinc finger homeobox protein 3</fullName>
    </submittedName>
</protein>
<dbReference type="PROSITE" id="PS50071">
    <property type="entry name" value="HOMEOBOX_2"/>
    <property type="match status" value="3"/>
</dbReference>
<evidence type="ECO:0000256" key="10">
    <source>
        <dbReference type="PROSITE-ProRule" id="PRU00108"/>
    </source>
</evidence>
<keyword evidence="16" id="KW-1185">Reference proteome</keyword>
<dbReference type="InterPro" id="IPR001356">
    <property type="entry name" value="HD"/>
</dbReference>
<dbReference type="PROSITE" id="PS50157">
    <property type="entry name" value="ZINC_FINGER_C2H2_2"/>
    <property type="match status" value="2"/>
</dbReference>
<feature type="region of interest" description="Disordered" evidence="12">
    <location>
        <begin position="282"/>
        <end position="325"/>
    </location>
</feature>
<dbReference type="SUPFAM" id="SSF57667">
    <property type="entry name" value="beta-beta-alpha zinc fingers"/>
    <property type="match status" value="1"/>
</dbReference>
<dbReference type="FunFam" id="1.10.10.60:FF:000064">
    <property type="entry name" value="Zinc finger homeobox protein 4"/>
    <property type="match status" value="1"/>
</dbReference>
<name>A0A6A4WFC1_AMPAM</name>
<dbReference type="PROSITE" id="PS00028">
    <property type="entry name" value="ZINC_FINGER_C2H2_1"/>
    <property type="match status" value="1"/>
</dbReference>
<dbReference type="Gene3D" id="3.30.160.60">
    <property type="entry name" value="Classic Zinc Finger"/>
    <property type="match status" value="1"/>
</dbReference>
<feature type="compositionally biased region" description="Acidic residues" evidence="12">
    <location>
        <begin position="519"/>
        <end position="529"/>
    </location>
</feature>
<sequence length="626" mass="69971">MLDQMQMLTQTKCWNPLKASRSFDKMDGLGLQTNGDAGSHFDGPDLDIARLRQLDPDIADDQPQAAHIRYQMQHLNPLLASQMAALGSPLSAFGLGDASAQSQQLMSLMAAQQLLNPSVLWAAQAQAMAQQQQQQAQAQQVQAPSSVESKTADGKRPADSSIPAGSDEKRARTRISGHQLKMLRAHFDVERTPSDETIRELGEQCGLAPKVVKHWFRNTLFKERQRDKDSPHTSSLPGSSSPPPAHNGGRPPGARPMSAFPTGSGWGAPVTREFGELSITLPSRSPFQQSPSPGSSSSTAYGSPMWSEISPPEGQKCSSRRANRTRFTDQQVKVLQDFFEKNAYPKEEDLRHLSKVLNLGPRVIVVWFQNARQKVRKVFENQPPPPEREEKSSRFQRTAELNYQCNRCKVVYQRYQELIRHQRQQCYREESSRQRGKSQEPRSEVGAGAAPALEVKPTPEDNTYKCGKCPQEFDRFDRWREHQVVHVMNPSVVPSSRQNQRSGSPAGSPSARPSHSAEEASDEETDDTTGWDRHSQDRRLRTSINPEQLQVLQRTYKLNSTPSRETLEMVARGTGLKKRVVQVWFQNARARERKSQAVRQLPVPVTFSGPTETVVKTKVTGAEAGT</sequence>
<dbReference type="PANTHER" id="PTHR45891:SF3">
    <property type="entry name" value="ZINC FINGER PROTEIN 2"/>
    <property type="match status" value="1"/>
</dbReference>
<evidence type="ECO:0000259" key="13">
    <source>
        <dbReference type="PROSITE" id="PS50071"/>
    </source>
</evidence>
<evidence type="ECO:0000256" key="4">
    <source>
        <dbReference type="ARBA" id="ARBA00022771"/>
    </source>
</evidence>
<evidence type="ECO:0000256" key="8">
    <source>
        <dbReference type="ARBA" id="ARBA00023242"/>
    </source>
</evidence>
<keyword evidence="4 9" id="KW-0863">Zinc-finger</keyword>
<evidence type="ECO:0000256" key="9">
    <source>
        <dbReference type="PROSITE-ProRule" id="PRU00042"/>
    </source>
</evidence>
<feature type="compositionally biased region" description="Low complexity" evidence="12">
    <location>
        <begin position="501"/>
        <end position="514"/>
    </location>
</feature>
<dbReference type="AlphaFoldDB" id="A0A6A4WFC1"/>
<dbReference type="InterPro" id="IPR036236">
    <property type="entry name" value="Znf_C2H2_sf"/>
</dbReference>
<comment type="caution">
    <text evidence="15">The sequence shown here is derived from an EMBL/GenBank/DDBJ whole genome shotgun (WGS) entry which is preliminary data.</text>
</comment>
<keyword evidence="7 10" id="KW-0371">Homeobox</keyword>
<keyword evidence="2" id="KW-0479">Metal-binding</keyword>
<feature type="domain" description="Homeobox" evidence="13">
    <location>
        <begin position="318"/>
        <end position="378"/>
    </location>
</feature>
<feature type="region of interest" description="Disordered" evidence="12">
    <location>
        <begin position="222"/>
        <end position="267"/>
    </location>
</feature>
<organism evidence="15 16">
    <name type="scientific">Amphibalanus amphitrite</name>
    <name type="common">Striped barnacle</name>
    <name type="synonym">Balanus amphitrite</name>
    <dbReference type="NCBI Taxonomy" id="1232801"/>
    <lineage>
        <taxon>Eukaryota</taxon>
        <taxon>Metazoa</taxon>
        <taxon>Ecdysozoa</taxon>
        <taxon>Arthropoda</taxon>
        <taxon>Crustacea</taxon>
        <taxon>Multicrustacea</taxon>
        <taxon>Cirripedia</taxon>
        <taxon>Thoracica</taxon>
        <taxon>Thoracicalcarea</taxon>
        <taxon>Balanomorpha</taxon>
        <taxon>Balanoidea</taxon>
        <taxon>Balanidae</taxon>
        <taxon>Amphibalaninae</taxon>
        <taxon>Amphibalanus</taxon>
    </lineage>
</organism>
<gene>
    <name evidence="15" type="primary">ZFHX3_0</name>
    <name evidence="15" type="ORF">FJT64_022960</name>
</gene>
<dbReference type="Gene3D" id="1.10.10.60">
    <property type="entry name" value="Homeodomain-like"/>
    <property type="match status" value="3"/>
</dbReference>
<dbReference type="OrthoDB" id="6417226at2759"/>
<dbReference type="GO" id="GO:0000978">
    <property type="term" value="F:RNA polymerase II cis-regulatory region sequence-specific DNA binding"/>
    <property type="evidence" value="ECO:0007669"/>
    <property type="project" value="TreeGrafter"/>
</dbReference>
<feature type="compositionally biased region" description="Basic and acidic residues" evidence="12">
    <location>
        <begin position="530"/>
        <end position="540"/>
    </location>
</feature>
<dbReference type="InterPro" id="IPR051968">
    <property type="entry name" value="ZnFinger_Homeobox_TR"/>
</dbReference>
<evidence type="ECO:0000256" key="7">
    <source>
        <dbReference type="ARBA" id="ARBA00023155"/>
    </source>
</evidence>
<evidence type="ECO:0000259" key="14">
    <source>
        <dbReference type="PROSITE" id="PS50157"/>
    </source>
</evidence>
<evidence type="ECO:0000256" key="11">
    <source>
        <dbReference type="RuleBase" id="RU000682"/>
    </source>
</evidence>
<evidence type="ECO:0000313" key="15">
    <source>
        <dbReference type="EMBL" id="KAF0305425.1"/>
    </source>
</evidence>
<feature type="compositionally biased region" description="Basic and acidic residues" evidence="12">
    <location>
        <begin position="426"/>
        <end position="443"/>
    </location>
</feature>
<dbReference type="EMBL" id="VIIS01000753">
    <property type="protein sequence ID" value="KAF0305425.1"/>
    <property type="molecule type" value="Genomic_DNA"/>
</dbReference>